<gene>
    <name evidence="1" type="ORF">DEH84_04255</name>
</gene>
<dbReference type="EMBL" id="CP029210">
    <property type="protein sequence ID" value="AWI52720.1"/>
    <property type="molecule type" value="Genomic_DNA"/>
</dbReference>
<organism evidence="1 2">
    <name type="scientific">Aquabacterium olei</name>
    <dbReference type="NCBI Taxonomy" id="1296669"/>
    <lineage>
        <taxon>Bacteria</taxon>
        <taxon>Pseudomonadati</taxon>
        <taxon>Pseudomonadota</taxon>
        <taxon>Betaproteobacteria</taxon>
        <taxon>Burkholderiales</taxon>
        <taxon>Aquabacterium</taxon>
    </lineage>
</organism>
<dbReference type="RefSeq" id="WP_109035068.1">
    <property type="nucleotide sequence ID" value="NZ_CP029210.1"/>
</dbReference>
<accession>A0A2U8FP25</accession>
<dbReference type="Proteomes" id="UP000244892">
    <property type="component" value="Chromosome"/>
</dbReference>
<proteinExistence type="predicted"/>
<dbReference type="OrthoDB" id="7057085at2"/>
<reference evidence="1 2" key="1">
    <citation type="submission" date="2018-05" db="EMBL/GenBank/DDBJ databases">
        <title>complete genome sequence of Aquabacterium olei NBRC 110486.</title>
        <authorList>
            <person name="Tang B."/>
            <person name="Chang J."/>
            <person name="Zhang L."/>
            <person name="Yang H."/>
        </authorList>
    </citation>
    <scope>NUCLEOTIDE SEQUENCE [LARGE SCALE GENOMIC DNA]</scope>
    <source>
        <strain evidence="1 2">NBRC 110486</strain>
    </source>
</reference>
<evidence type="ECO:0000313" key="2">
    <source>
        <dbReference type="Proteomes" id="UP000244892"/>
    </source>
</evidence>
<dbReference type="AlphaFoldDB" id="A0A2U8FP25"/>
<keyword evidence="2" id="KW-1185">Reference proteome</keyword>
<name>A0A2U8FP25_9BURK</name>
<evidence type="ECO:0000313" key="1">
    <source>
        <dbReference type="EMBL" id="AWI52720.1"/>
    </source>
</evidence>
<sequence>MKQFKIVLAMVAAALGLSALIVYLGQRGEATSPQTETTGLPWQIDVLPGGGSRVFGLTLMPAGQPGGSTLGDARQRWGDTMQIAVIAAPGEDGTLEAYVDPAPAGFINGKLVITARMAPEAIRGLRERALKAEFMESTTRKYQLAPADMAQALAAPMAALGFIPSANLDEVAVQQRFGPATEQVRRNAHMVHHLYPVHGLDLVLDTEGKELLQYVAPAEFDARLRGPLKAALAASAASGASRAPAAR</sequence>
<protein>
    <submittedName>
        <fullName evidence="1">Uncharacterized protein</fullName>
    </submittedName>
</protein>
<dbReference type="KEGG" id="aon:DEH84_04255"/>